<sequence length="400" mass="43794">MKIEVTIGLDVSKETARYHCLDASGKTLRKGSIGRCSKEAGALVACLPAKPESVLVVAEATGMLHIGFCHSFAAEGCEVVAINPLYSKARSQRNAIRGAKSDPIDAEQLAELGLREPDELLRRFAMASDQRVRLQRFVSARKQLRSCLTNLLKHTGELANAMFPEFSELGFKLTASKTRAMLSRYPTTAEISRTSEAELAKYAGSKARALKLAAGRSEGVKAVSSACSKGLLACLIRELDSLYRCLDELDGKISALVRPCVGARQLELAMSLVGFGEKTASKVLAFLPPQILSGGSKRKVARKIQALFGAEPRTRSSGKWKGKERISKRGVEIARTALFQASFCSLKFDAQLKSYYDKQKAAGKSHRQAVVDVMRKQIERLVCVLKEDRPFRPDKQSNPQ</sequence>
<dbReference type="Pfam" id="PF01548">
    <property type="entry name" value="DEDD_Tnp_IS110"/>
    <property type="match status" value="1"/>
</dbReference>
<dbReference type="Proteomes" id="UP000617628">
    <property type="component" value="Unassembled WGS sequence"/>
</dbReference>
<dbReference type="InterPro" id="IPR047650">
    <property type="entry name" value="Transpos_IS110"/>
</dbReference>
<comment type="caution">
    <text evidence="3">The sequence shown here is derived from an EMBL/GenBank/DDBJ whole genome shotgun (WGS) entry which is preliminary data.</text>
</comment>
<dbReference type="PANTHER" id="PTHR33055">
    <property type="entry name" value="TRANSPOSASE FOR INSERTION SEQUENCE ELEMENT IS1111A"/>
    <property type="match status" value="1"/>
</dbReference>
<evidence type="ECO:0000313" key="3">
    <source>
        <dbReference type="EMBL" id="MBK1880083.1"/>
    </source>
</evidence>
<dbReference type="InterPro" id="IPR003346">
    <property type="entry name" value="Transposase_20"/>
</dbReference>
<keyword evidence="4" id="KW-1185">Reference proteome</keyword>
<dbReference type="AlphaFoldDB" id="A0A934S6Z9"/>
<evidence type="ECO:0000313" key="4">
    <source>
        <dbReference type="Proteomes" id="UP000617628"/>
    </source>
</evidence>
<dbReference type="InterPro" id="IPR002525">
    <property type="entry name" value="Transp_IS110-like_N"/>
</dbReference>
<protein>
    <submittedName>
        <fullName evidence="3">IS110 family transposase</fullName>
    </submittedName>
</protein>
<organism evidence="3 4">
    <name type="scientific">Pelagicoccus mobilis</name>
    <dbReference type="NCBI Taxonomy" id="415221"/>
    <lineage>
        <taxon>Bacteria</taxon>
        <taxon>Pseudomonadati</taxon>
        <taxon>Verrucomicrobiota</taxon>
        <taxon>Opitutia</taxon>
        <taxon>Puniceicoccales</taxon>
        <taxon>Pelagicoccaceae</taxon>
        <taxon>Pelagicoccus</taxon>
    </lineage>
</organism>
<reference evidence="3" key="1">
    <citation type="submission" date="2021-01" db="EMBL/GenBank/DDBJ databases">
        <title>Modified the classification status of verrucomicrobia.</title>
        <authorList>
            <person name="Feng X."/>
        </authorList>
    </citation>
    <scope>NUCLEOTIDE SEQUENCE</scope>
    <source>
        <strain evidence="3">KCTC 13126</strain>
    </source>
</reference>
<evidence type="ECO:0000259" key="1">
    <source>
        <dbReference type="Pfam" id="PF01548"/>
    </source>
</evidence>
<dbReference type="EMBL" id="JAENIL010000070">
    <property type="protein sequence ID" value="MBK1880083.1"/>
    <property type="molecule type" value="Genomic_DNA"/>
</dbReference>
<dbReference type="PANTHER" id="PTHR33055:SF3">
    <property type="entry name" value="PUTATIVE TRANSPOSASE FOR IS117-RELATED"/>
    <property type="match status" value="1"/>
</dbReference>
<dbReference type="GO" id="GO:0004803">
    <property type="term" value="F:transposase activity"/>
    <property type="evidence" value="ECO:0007669"/>
    <property type="project" value="InterPro"/>
</dbReference>
<dbReference type="Pfam" id="PF02371">
    <property type="entry name" value="Transposase_20"/>
    <property type="match status" value="1"/>
</dbReference>
<accession>A0A934S6Z9</accession>
<dbReference type="GO" id="GO:0006313">
    <property type="term" value="P:DNA transposition"/>
    <property type="evidence" value="ECO:0007669"/>
    <property type="project" value="InterPro"/>
</dbReference>
<evidence type="ECO:0000259" key="2">
    <source>
        <dbReference type="Pfam" id="PF02371"/>
    </source>
</evidence>
<dbReference type="GO" id="GO:0003677">
    <property type="term" value="F:DNA binding"/>
    <property type="evidence" value="ECO:0007669"/>
    <property type="project" value="InterPro"/>
</dbReference>
<gene>
    <name evidence="3" type="ORF">JIN87_24575</name>
</gene>
<proteinExistence type="predicted"/>
<dbReference type="RefSeq" id="WP_200358647.1">
    <property type="nucleotide sequence ID" value="NZ_JAENIL010000070.1"/>
</dbReference>
<dbReference type="NCBIfam" id="NF033542">
    <property type="entry name" value="transpos_IS110"/>
    <property type="match status" value="1"/>
</dbReference>
<name>A0A934S6Z9_9BACT</name>
<feature type="domain" description="Transposase IS110-like N-terminal" evidence="1">
    <location>
        <begin position="7"/>
        <end position="163"/>
    </location>
</feature>
<feature type="domain" description="Transposase IS116/IS110/IS902 C-terminal" evidence="2">
    <location>
        <begin position="267"/>
        <end position="356"/>
    </location>
</feature>